<dbReference type="eggNOG" id="KOG2436">
    <property type="taxonomic scope" value="Eukaryota"/>
</dbReference>
<comment type="subcellular location">
    <subcellularLocation>
        <location evidence="2 13">Mitochondrion</location>
    </subcellularLocation>
</comment>
<keyword evidence="10 13" id="KW-0496">Mitochondrion</keyword>
<dbReference type="EC" id="2.3.1.1" evidence="5 13"/>
<dbReference type="UniPathway" id="UPA00068">
    <property type="reaction ID" value="UER00106"/>
</dbReference>
<dbReference type="EMBL" id="AEOI02000005">
    <property type="protein sequence ID" value="ESX01082.1"/>
    <property type="molecule type" value="Genomic_DNA"/>
</dbReference>
<comment type="similarity">
    <text evidence="4 13">Belongs to the acetyltransferase family.</text>
</comment>
<reference evidence="15 16" key="1">
    <citation type="journal article" date="2013" name="BMC Genomics">
        <title>Genome sequence and analysis of methylotrophic yeast Hansenula polymorpha DL1.</title>
        <authorList>
            <person name="Ravin N.V."/>
            <person name="Eldarov M.A."/>
            <person name="Kadnikov V.V."/>
            <person name="Beletsky A.V."/>
            <person name="Schneider J."/>
            <person name="Mardanova E.S."/>
            <person name="Smekalova E.M."/>
            <person name="Zvereva M.I."/>
            <person name="Dontsova O.A."/>
            <person name="Mardanov A.V."/>
            <person name="Skryabin K.G."/>
        </authorList>
    </citation>
    <scope>NUCLEOTIDE SEQUENCE [LARGE SCALE GENOMIC DNA]</scope>
    <source>
        <strain evidence="16">ATCC 26012 / BCRC 20466 / JCM 22074 / NRRL Y-7560 / DL-1</strain>
    </source>
</reference>
<evidence type="ECO:0000256" key="11">
    <source>
        <dbReference type="ARBA" id="ARBA00023315"/>
    </source>
</evidence>
<evidence type="ECO:0000313" key="15">
    <source>
        <dbReference type="EMBL" id="ESX01082.1"/>
    </source>
</evidence>
<evidence type="ECO:0000256" key="2">
    <source>
        <dbReference type="ARBA" id="ARBA00004173"/>
    </source>
</evidence>
<evidence type="ECO:0000256" key="7">
    <source>
        <dbReference type="ARBA" id="ARBA00022605"/>
    </source>
</evidence>
<evidence type="ECO:0000256" key="9">
    <source>
        <dbReference type="ARBA" id="ARBA00022946"/>
    </source>
</evidence>
<dbReference type="STRING" id="871575.W1QG79"/>
<accession>W1QG79</accession>
<evidence type="ECO:0000256" key="13">
    <source>
        <dbReference type="PIRNR" id="PIRNR007892"/>
    </source>
</evidence>
<dbReference type="GeneID" id="25769958"/>
<dbReference type="InterPro" id="IPR006855">
    <property type="entry name" value="Vertebrate-like_GNAT_dom"/>
</dbReference>
<dbReference type="GO" id="GO:0005759">
    <property type="term" value="C:mitochondrial matrix"/>
    <property type="evidence" value="ECO:0007669"/>
    <property type="project" value="TreeGrafter"/>
</dbReference>
<keyword evidence="9" id="KW-0809">Transit peptide</keyword>
<dbReference type="AlphaFoldDB" id="W1QG79"/>
<evidence type="ECO:0000256" key="10">
    <source>
        <dbReference type="ARBA" id="ARBA00023128"/>
    </source>
</evidence>
<dbReference type="PANTHER" id="PTHR23342">
    <property type="entry name" value="N-ACETYLGLUTAMATE SYNTHASE"/>
    <property type="match status" value="1"/>
</dbReference>
<gene>
    <name evidence="15" type="ORF">HPODL_00487</name>
</gene>
<evidence type="ECO:0000256" key="8">
    <source>
        <dbReference type="ARBA" id="ARBA00022679"/>
    </source>
</evidence>
<evidence type="ECO:0000256" key="12">
    <source>
        <dbReference type="ARBA" id="ARBA00048372"/>
    </source>
</evidence>
<evidence type="ECO:0000256" key="5">
    <source>
        <dbReference type="ARBA" id="ARBA00012697"/>
    </source>
</evidence>
<dbReference type="GO" id="GO:0006592">
    <property type="term" value="P:ornithine biosynthetic process"/>
    <property type="evidence" value="ECO:0007669"/>
    <property type="project" value="TreeGrafter"/>
</dbReference>
<dbReference type="PROSITE" id="PS51731">
    <property type="entry name" value="GNAT_NAGS"/>
    <property type="match status" value="1"/>
</dbReference>
<comment type="catalytic activity">
    <reaction evidence="12 13">
        <text>L-glutamate + acetyl-CoA = N-acetyl-L-glutamate + CoA + H(+)</text>
        <dbReference type="Rhea" id="RHEA:24292"/>
        <dbReference type="ChEBI" id="CHEBI:15378"/>
        <dbReference type="ChEBI" id="CHEBI:29985"/>
        <dbReference type="ChEBI" id="CHEBI:44337"/>
        <dbReference type="ChEBI" id="CHEBI:57287"/>
        <dbReference type="ChEBI" id="CHEBI:57288"/>
        <dbReference type="EC" id="2.3.1.1"/>
    </reaction>
</comment>
<keyword evidence="7 13" id="KW-0028">Amino-acid biosynthesis</keyword>
<dbReference type="GO" id="GO:0004042">
    <property type="term" value="F:L-glutamate N-acetyltransferase activity"/>
    <property type="evidence" value="ECO:0007669"/>
    <property type="project" value="InterPro"/>
</dbReference>
<evidence type="ECO:0000256" key="1">
    <source>
        <dbReference type="ARBA" id="ARBA00002294"/>
    </source>
</evidence>
<evidence type="ECO:0000256" key="3">
    <source>
        <dbReference type="ARBA" id="ARBA00004925"/>
    </source>
</evidence>
<comment type="pathway">
    <text evidence="3 13">Amino-acid biosynthesis; L-arginine biosynthesis; N(2)-acetyl-L-ornithine from L-glutamate: step 1/4.</text>
</comment>
<comment type="caution">
    <text evidence="15">The sequence shown here is derived from an EMBL/GenBank/DDBJ whole genome shotgun (WGS) entry which is preliminary data.</text>
</comment>
<organism evidence="15 16">
    <name type="scientific">Ogataea parapolymorpha (strain ATCC 26012 / BCRC 20466 / JCM 22074 / NRRL Y-7560 / DL-1)</name>
    <name type="common">Yeast</name>
    <name type="synonym">Hansenula polymorpha</name>
    <dbReference type="NCBI Taxonomy" id="871575"/>
    <lineage>
        <taxon>Eukaryota</taxon>
        <taxon>Fungi</taxon>
        <taxon>Dikarya</taxon>
        <taxon>Ascomycota</taxon>
        <taxon>Saccharomycotina</taxon>
        <taxon>Pichiomycetes</taxon>
        <taxon>Pichiales</taxon>
        <taxon>Pichiaceae</taxon>
        <taxon>Ogataea</taxon>
    </lineage>
</organism>
<dbReference type="OrthoDB" id="5585968at2759"/>
<dbReference type="KEGG" id="opa:HPODL_00487"/>
<dbReference type="Proteomes" id="UP000008673">
    <property type="component" value="Unassembled WGS sequence"/>
</dbReference>
<evidence type="ECO:0000256" key="6">
    <source>
        <dbReference type="ARBA" id="ARBA00018802"/>
    </source>
</evidence>
<keyword evidence="11 13" id="KW-0012">Acyltransferase</keyword>
<name>W1QG79_OGAPD</name>
<feature type="domain" description="N-acetyltransferase" evidence="14">
    <location>
        <begin position="411"/>
        <end position="568"/>
    </location>
</feature>
<dbReference type="GO" id="GO:0006526">
    <property type="term" value="P:L-arginine biosynthetic process"/>
    <property type="evidence" value="ECO:0007669"/>
    <property type="project" value="UniProtKB-UniPathway"/>
</dbReference>
<dbReference type="Pfam" id="PF04768">
    <property type="entry name" value="NAT"/>
    <property type="match status" value="1"/>
</dbReference>
<keyword evidence="8 13" id="KW-0808">Transferase</keyword>
<protein>
    <recommendedName>
        <fullName evidence="6 13">Amino-acid acetyltransferase, mitochondrial</fullName>
        <ecNumber evidence="5 13">2.3.1.1</ecNumber>
    </recommendedName>
    <alternativeName>
        <fullName evidence="13">Glutamate N-acetyltransferase</fullName>
    </alternativeName>
    <alternativeName>
        <fullName evidence="13">N-acetylglutamate synthase</fullName>
    </alternativeName>
</protein>
<sequence length="570" mass="64482">MFRPGRLQTAPNVWKRALSNFESRITRHETSSDDKKDLILTILSSTATKREARNYLSKYPLLKENDIYQSHRRILDSDVVSQTSKHDKLINDLLLKHSARSEIQLPEPPQKPEIQLSDTLRVALIRIPTPRRLDPETLRGIALTLRKLVQLGVSPVLVLDGKHQIAAGESRLLTVNDFVHQCDTLIQALQTENLQARTVRGLFEQENFSLPELLVVPLLHGIIPIIFPTTVKKDSTEVVMTPFETLKCLVSNLCGFNEAYRRNNANDLLTVEKIIYLEDLGGIPSLERFQSSHVYINLLQEYDDIISELYIGHLDSSVRDVHVQNLTEMNQLLAIQPAATGLITTPAIATLRHGTRTTNPIIYNILTDRPTISSSLPVNLKKTPQLNTTVIRRGTPLTIHLSDDQPDGKGIDLLEFDRQKVIDLNKLTHLINDSFGKTLDLEHYLNRVNGNIAAIIIAGDYEGGAIVTWESAGGRRVPYLDKFAVLRKLQGIPGIADIVFKSLLLTYSDELLWRSRKNNPVNKWYFDRSTSDYCIPNTCWRLFFSGSRVRTLDDLKGYVDVCSKIEPSFV</sequence>
<dbReference type="PANTHER" id="PTHR23342:SF4">
    <property type="entry name" value="AMINO-ACID ACETYLTRANSFERASE, MITOCHONDRIAL"/>
    <property type="match status" value="1"/>
</dbReference>
<dbReference type="HOGENOM" id="CLU_013088_0_0_1"/>
<dbReference type="RefSeq" id="XP_013935916.1">
    <property type="nucleotide sequence ID" value="XM_014080441.1"/>
</dbReference>
<dbReference type="Gene3D" id="3.40.630.30">
    <property type="match status" value="1"/>
</dbReference>
<evidence type="ECO:0000313" key="16">
    <source>
        <dbReference type="Proteomes" id="UP000008673"/>
    </source>
</evidence>
<proteinExistence type="inferred from homology"/>
<evidence type="ECO:0000256" key="4">
    <source>
        <dbReference type="ARBA" id="ARBA00008694"/>
    </source>
</evidence>
<keyword evidence="16" id="KW-1185">Reference proteome</keyword>
<dbReference type="OMA" id="NAMVRDC"/>
<dbReference type="PIRSF" id="PIRSF007892">
    <property type="entry name" value="NAGS_fungal"/>
    <property type="match status" value="1"/>
</dbReference>
<dbReference type="InterPro" id="IPR011190">
    <property type="entry name" value="GlcNAc_Synth_fun"/>
</dbReference>
<comment type="function">
    <text evidence="1 13">N-acetylglutamate synthase involved in arginine biosynthesis.</text>
</comment>
<evidence type="ECO:0000259" key="14">
    <source>
        <dbReference type="PROSITE" id="PS51731"/>
    </source>
</evidence>